<evidence type="ECO:0000313" key="3">
    <source>
        <dbReference type="Proteomes" id="UP000027936"/>
    </source>
</evidence>
<keyword evidence="1" id="KW-0732">Signal</keyword>
<gene>
    <name evidence="2" type="ORF">M670_00839</name>
</gene>
<reference evidence="2 3" key="1">
    <citation type="submission" date="2014-04" db="EMBL/GenBank/DDBJ databases">
        <title>Draft genome sequence of Bacillus azotoformans MEV2011, a (co-) denitrifying strain unable to grow in the presence of oxygen.</title>
        <authorList>
            <person name="Nielsen M."/>
            <person name="Schreiber L."/>
            <person name="Finster K."/>
            <person name="Schramm A."/>
        </authorList>
    </citation>
    <scope>NUCLEOTIDE SEQUENCE [LARGE SCALE GENOMIC DNA]</scope>
    <source>
        <strain evidence="2 3">MEV2011</strain>
    </source>
</reference>
<dbReference type="RefSeq" id="WP_152551202.1">
    <property type="nucleotide sequence ID" value="NZ_JJRY01000002.1"/>
</dbReference>
<evidence type="ECO:0000313" key="2">
    <source>
        <dbReference type="EMBL" id="KEF39815.1"/>
    </source>
</evidence>
<dbReference type="EMBL" id="JJRY01000002">
    <property type="protein sequence ID" value="KEF39815.1"/>
    <property type="molecule type" value="Genomic_DNA"/>
</dbReference>
<feature type="chain" id="PRO_5001683110" evidence="1">
    <location>
        <begin position="33"/>
        <end position="123"/>
    </location>
</feature>
<accession>A0A072P2V7</accession>
<comment type="caution">
    <text evidence="2">The sequence shown here is derived from an EMBL/GenBank/DDBJ whole genome shotgun (WGS) entry which is preliminary data.</text>
</comment>
<dbReference type="AlphaFoldDB" id="A0A072P2V7"/>
<dbReference type="Proteomes" id="UP000027936">
    <property type="component" value="Unassembled WGS sequence"/>
</dbReference>
<name>A0A072P2V7_SCHAZ</name>
<protein>
    <submittedName>
        <fullName evidence="2">Uncharacterized protein</fullName>
    </submittedName>
</protein>
<dbReference type="PATRIC" id="fig|1348973.3.peg.810"/>
<proteinExistence type="predicted"/>
<sequence>MKMGKRIIIGVCLSVILIAPSLALSFSNVSFANELDNTSAELVNEKEFTVSEEEIEVQYKLAIDSITSVVGEEKIEELKMAYTTGAYSRSLDNNLFKTTLASLNNQAQAYGFNDEQINAYIDG</sequence>
<feature type="signal peptide" evidence="1">
    <location>
        <begin position="1"/>
        <end position="32"/>
    </location>
</feature>
<evidence type="ECO:0000256" key="1">
    <source>
        <dbReference type="SAM" id="SignalP"/>
    </source>
</evidence>
<organism evidence="2 3">
    <name type="scientific">Schinkia azotoformans MEV2011</name>
    <dbReference type="NCBI Taxonomy" id="1348973"/>
    <lineage>
        <taxon>Bacteria</taxon>
        <taxon>Bacillati</taxon>
        <taxon>Bacillota</taxon>
        <taxon>Bacilli</taxon>
        <taxon>Bacillales</taxon>
        <taxon>Bacillaceae</taxon>
        <taxon>Calidifontibacillus/Schinkia group</taxon>
        <taxon>Schinkia</taxon>
    </lineage>
</organism>